<evidence type="ECO:0000259" key="15">
    <source>
        <dbReference type="SMART" id="SM00904"/>
    </source>
</evidence>
<dbReference type="EC" id="2.7.7.2" evidence="14"/>
<comment type="similarity">
    <text evidence="14">Belongs to the ribF family.</text>
</comment>
<evidence type="ECO:0000256" key="10">
    <source>
        <dbReference type="ARBA" id="ARBA00022840"/>
    </source>
</evidence>
<name>A0A328UHS4_9FIRM</name>
<reference evidence="16 17" key="1">
    <citation type="submission" date="2018-06" db="EMBL/GenBank/DDBJ databases">
        <title>Noncontiguous genome sequence of Ruminococcaceae bacterium ASD2818.</title>
        <authorList>
            <person name="Chaplin A.V."/>
            <person name="Sokolova S.R."/>
            <person name="Kochetkova T.O."/>
            <person name="Goltsov A.Y."/>
            <person name="Trofimov D.Y."/>
            <person name="Efimov B.A."/>
        </authorList>
    </citation>
    <scope>NUCLEOTIDE SEQUENCE [LARGE SCALE GENOMIC DNA]</scope>
    <source>
        <strain evidence="16 17">ASD2818</strain>
    </source>
</reference>
<dbReference type="Proteomes" id="UP000249377">
    <property type="component" value="Unassembled WGS sequence"/>
</dbReference>
<evidence type="ECO:0000256" key="6">
    <source>
        <dbReference type="ARBA" id="ARBA00022695"/>
    </source>
</evidence>
<accession>A0A328UHS4</accession>
<dbReference type="GO" id="GO:0006747">
    <property type="term" value="P:FAD biosynthetic process"/>
    <property type="evidence" value="ECO:0007669"/>
    <property type="project" value="UniProtKB-UniRule"/>
</dbReference>
<keyword evidence="8 14" id="KW-0418">Kinase</keyword>
<comment type="pathway">
    <text evidence="2 14">Cofactor biosynthesis; FMN biosynthesis; FMN from riboflavin (ATP route): step 1/1.</text>
</comment>
<keyword evidence="9 14" id="KW-0274">FAD</keyword>
<evidence type="ECO:0000256" key="8">
    <source>
        <dbReference type="ARBA" id="ARBA00022777"/>
    </source>
</evidence>
<evidence type="ECO:0000256" key="4">
    <source>
        <dbReference type="ARBA" id="ARBA00022643"/>
    </source>
</evidence>
<comment type="pathway">
    <text evidence="1 14">Cofactor biosynthesis; FAD biosynthesis; FAD from FMN: step 1/1.</text>
</comment>
<sequence>MMKRFQELTCSQGPSAVALGCFDGLHTGHVQVLRAARAPGLVASVLTFQPDILRDGKDAPALLSQARKMSLLEGMGIQQCWQLAFSDIRDMSARQFVQQVLRDVCRARRVCCGFNFHFGKGGVGDSALLRELCAEEKIEVVVVPPVEVLGEPVSSTRIRGLLQAGDAAAANRLLGHPFCVDFQVIHGRRLGRRLGFPTINQVFPDGFLLPRFGVYASVTELNGAAYYGVTNIGVKPTVGADRPLSETWLPGYRGPEVYGERPAVEILEFIRPERKFDSLESLRAQIFQDGETARKIVYKARSV</sequence>
<keyword evidence="10 14" id="KW-0067">ATP-binding</keyword>
<evidence type="ECO:0000256" key="5">
    <source>
        <dbReference type="ARBA" id="ARBA00022679"/>
    </source>
</evidence>
<dbReference type="GO" id="GO:0005524">
    <property type="term" value="F:ATP binding"/>
    <property type="evidence" value="ECO:0007669"/>
    <property type="project" value="UniProtKB-UniRule"/>
</dbReference>
<dbReference type="InterPro" id="IPR015865">
    <property type="entry name" value="Riboflavin_kinase_bac/euk"/>
</dbReference>
<comment type="catalytic activity">
    <reaction evidence="13 14">
        <text>FMN + ATP + H(+) = FAD + diphosphate</text>
        <dbReference type="Rhea" id="RHEA:17237"/>
        <dbReference type="ChEBI" id="CHEBI:15378"/>
        <dbReference type="ChEBI" id="CHEBI:30616"/>
        <dbReference type="ChEBI" id="CHEBI:33019"/>
        <dbReference type="ChEBI" id="CHEBI:57692"/>
        <dbReference type="ChEBI" id="CHEBI:58210"/>
        <dbReference type="EC" id="2.7.7.2"/>
    </reaction>
</comment>
<dbReference type="GO" id="GO:0008531">
    <property type="term" value="F:riboflavin kinase activity"/>
    <property type="evidence" value="ECO:0007669"/>
    <property type="project" value="UniProtKB-UniRule"/>
</dbReference>
<evidence type="ECO:0000256" key="11">
    <source>
        <dbReference type="ARBA" id="ARBA00023268"/>
    </source>
</evidence>
<dbReference type="RefSeq" id="WP_112332686.1">
    <property type="nucleotide sequence ID" value="NZ_JBKYJQ010000005.1"/>
</dbReference>
<evidence type="ECO:0000256" key="1">
    <source>
        <dbReference type="ARBA" id="ARBA00004726"/>
    </source>
</evidence>
<keyword evidence="17" id="KW-1185">Reference proteome</keyword>
<keyword evidence="3 14" id="KW-0285">Flavoprotein</keyword>
<dbReference type="GO" id="GO:0009398">
    <property type="term" value="P:FMN biosynthetic process"/>
    <property type="evidence" value="ECO:0007669"/>
    <property type="project" value="UniProtKB-UniRule"/>
</dbReference>
<dbReference type="PIRSF" id="PIRSF004491">
    <property type="entry name" value="FAD_Synth"/>
    <property type="match status" value="1"/>
</dbReference>
<dbReference type="UniPathway" id="UPA00276">
    <property type="reaction ID" value="UER00406"/>
</dbReference>
<evidence type="ECO:0000256" key="2">
    <source>
        <dbReference type="ARBA" id="ARBA00005201"/>
    </source>
</evidence>
<organism evidence="16 17">
    <name type="scientific">Hydrogeniiclostridium mannosilyticum</name>
    <dbReference type="NCBI Taxonomy" id="2764322"/>
    <lineage>
        <taxon>Bacteria</taxon>
        <taxon>Bacillati</taxon>
        <taxon>Bacillota</taxon>
        <taxon>Clostridia</taxon>
        <taxon>Eubacteriales</taxon>
        <taxon>Acutalibacteraceae</taxon>
        <taxon>Hydrogeniiclostridium</taxon>
    </lineage>
</organism>
<comment type="caution">
    <text evidence="16">The sequence shown here is derived from an EMBL/GenBank/DDBJ whole genome shotgun (WGS) entry which is preliminary data.</text>
</comment>
<comment type="catalytic activity">
    <reaction evidence="12 14">
        <text>riboflavin + ATP = FMN + ADP + H(+)</text>
        <dbReference type="Rhea" id="RHEA:14357"/>
        <dbReference type="ChEBI" id="CHEBI:15378"/>
        <dbReference type="ChEBI" id="CHEBI:30616"/>
        <dbReference type="ChEBI" id="CHEBI:57986"/>
        <dbReference type="ChEBI" id="CHEBI:58210"/>
        <dbReference type="ChEBI" id="CHEBI:456216"/>
        <dbReference type="EC" id="2.7.1.26"/>
    </reaction>
</comment>
<evidence type="ECO:0000256" key="7">
    <source>
        <dbReference type="ARBA" id="ARBA00022741"/>
    </source>
</evidence>
<dbReference type="SUPFAM" id="SSF82114">
    <property type="entry name" value="Riboflavin kinase-like"/>
    <property type="match status" value="1"/>
</dbReference>
<keyword evidence="7 14" id="KW-0547">Nucleotide-binding</keyword>
<keyword evidence="5 14" id="KW-0808">Transferase</keyword>
<dbReference type="PANTHER" id="PTHR22749:SF6">
    <property type="entry name" value="RIBOFLAVIN KINASE"/>
    <property type="match status" value="1"/>
</dbReference>
<evidence type="ECO:0000256" key="3">
    <source>
        <dbReference type="ARBA" id="ARBA00022630"/>
    </source>
</evidence>
<feature type="domain" description="Riboflavin kinase" evidence="15">
    <location>
        <begin position="173"/>
        <end position="298"/>
    </location>
</feature>
<dbReference type="EMBL" id="QLYR01000004">
    <property type="protein sequence ID" value="RAQ28764.1"/>
    <property type="molecule type" value="Genomic_DNA"/>
</dbReference>
<dbReference type="InterPro" id="IPR002606">
    <property type="entry name" value="Riboflavin_kinase_bac"/>
</dbReference>
<dbReference type="SMART" id="SM00904">
    <property type="entry name" value="Flavokinase"/>
    <property type="match status" value="1"/>
</dbReference>
<dbReference type="Gene3D" id="3.40.50.620">
    <property type="entry name" value="HUPs"/>
    <property type="match status" value="1"/>
</dbReference>
<evidence type="ECO:0000256" key="13">
    <source>
        <dbReference type="ARBA" id="ARBA00049494"/>
    </source>
</evidence>
<keyword evidence="4 14" id="KW-0288">FMN</keyword>
<dbReference type="PANTHER" id="PTHR22749">
    <property type="entry name" value="RIBOFLAVIN KINASE/FMN ADENYLYLTRANSFERASE"/>
    <property type="match status" value="1"/>
</dbReference>
<protein>
    <recommendedName>
        <fullName evidence="14">Riboflavin biosynthesis protein</fullName>
    </recommendedName>
    <domain>
        <recommendedName>
            <fullName evidence="14">Riboflavin kinase</fullName>
            <ecNumber evidence="14">2.7.1.26</ecNumber>
        </recommendedName>
        <alternativeName>
            <fullName evidence="14">Flavokinase</fullName>
        </alternativeName>
    </domain>
    <domain>
        <recommendedName>
            <fullName evidence="14">FMN adenylyltransferase</fullName>
            <ecNumber evidence="14">2.7.7.2</ecNumber>
        </recommendedName>
        <alternativeName>
            <fullName evidence="14">FAD pyrophosphorylase</fullName>
        </alternativeName>
        <alternativeName>
            <fullName evidence="14">FAD synthase</fullName>
        </alternativeName>
    </domain>
</protein>
<evidence type="ECO:0000313" key="17">
    <source>
        <dbReference type="Proteomes" id="UP000249377"/>
    </source>
</evidence>
<dbReference type="InterPro" id="IPR015864">
    <property type="entry name" value="FAD_synthase"/>
</dbReference>
<evidence type="ECO:0000256" key="9">
    <source>
        <dbReference type="ARBA" id="ARBA00022827"/>
    </source>
</evidence>
<dbReference type="PROSITE" id="PS51257">
    <property type="entry name" value="PROKAR_LIPOPROTEIN"/>
    <property type="match status" value="1"/>
</dbReference>
<dbReference type="UniPathway" id="UPA00277">
    <property type="reaction ID" value="UER00407"/>
</dbReference>
<dbReference type="EC" id="2.7.1.26" evidence="14"/>
<dbReference type="InterPro" id="IPR023465">
    <property type="entry name" value="Riboflavin_kinase_dom_sf"/>
</dbReference>
<dbReference type="GO" id="GO:0003919">
    <property type="term" value="F:FMN adenylyltransferase activity"/>
    <property type="evidence" value="ECO:0007669"/>
    <property type="project" value="UniProtKB-UniRule"/>
</dbReference>
<dbReference type="SUPFAM" id="SSF52374">
    <property type="entry name" value="Nucleotidylyl transferase"/>
    <property type="match status" value="1"/>
</dbReference>
<dbReference type="GO" id="GO:0009231">
    <property type="term" value="P:riboflavin biosynthetic process"/>
    <property type="evidence" value="ECO:0007669"/>
    <property type="project" value="InterPro"/>
</dbReference>
<dbReference type="CDD" id="cd02064">
    <property type="entry name" value="FAD_synthetase_N"/>
    <property type="match status" value="1"/>
</dbReference>
<dbReference type="InterPro" id="IPR023468">
    <property type="entry name" value="Riboflavin_kinase"/>
</dbReference>
<evidence type="ECO:0000256" key="12">
    <source>
        <dbReference type="ARBA" id="ARBA00047880"/>
    </source>
</evidence>
<dbReference type="Pfam" id="PF01687">
    <property type="entry name" value="Flavokinase"/>
    <property type="match status" value="1"/>
</dbReference>
<keyword evidence="6 14" id="KW-0548">Nucleotidyltransferase</keyword>
<dbReference type="InterPro" id="IPR014729">
    <property type="entry name" value="Rossmann-like_a/b/a_fold"/>
</dbReference>
<proteinExistence type="inferred from homology"/>
<dbReference type="Gene3D" id="2.40.30.30">
    <property type="entry name" value="Riboflavin kinase-like"/>
    <property type="match status" value="1"/>
</dbReference>
<evidence type="ECO:0000256" key="14">
    <source>
        <dbReference type="PIRNR" id="PIRNR004491"/>
    </source>
</evidence>
<dbReference type="AlphaFoldDB" id="A0A328UHS4"/>
<evidence type="ECO:0000313" key="16">
    <source>
        <dbReference type="EMBL" id="RAQ28764.1"/>
    </source>
</evidence>
<dbReference type="Pfam" id="PF06574">
    <property type="entry name" value="FAD_syn"/>
    <property type="match status" value="1"/>
</dbReference>
<dbReference type="NCBIfam" id="TIGR00083">
    <property type="entry name" value="ribF"/>
    <property type="match status" value="1"/>
</dbReference>
<gene>
    <name evidence="16" type="primary">ribF</name>
    <name evidence="16" type="ORF">DPQ25_08210</name>
</gene>
<keyword evidence="11" id="KW-0511">Multifunctional enzyme</keyword>